<dbReference type="HOGENOM" id="CLU_008455_11_2_1"/>
<gene>
    <name evidence="8" type="ORF">PAN0_016d5374</name>
</gene>
<feature type="transmembrane region" description="Helical" evidence="6">
    <location>
        <begin position="326"/>
        <end position="347"/>
    </location>
</feature>
<dbReference type="PANTHER" id="PTHR23502:SF184">
    <property type="entry name" value="MAJOR FACILITATOR SUPERFAMILY (MFS) PROFILE DOMAIN-CONTAINING PROTEIN"/>
    <property type="match status" value="1"/>
</dbReference>
<feature type="compositionally biased region" description="Polar residues" evidence="5">
    <location>
        <begin position="8"/>
        <end position="17"/>
    </location>
</feature>
<keyword evidence="2 6" id="KW-0812">Transmembrane</keyword>
<dbReference type="Proteomes" id="UP000053758">
    <property type="component" value="Unassembled WGS sequence"/>
</dbReference>
<dbReference type="PROSITE" id="PS50850">
    <property type="entry name" value="MFS"/>
    <property type="match status" value="1"/>
</dbReference>
<evidence type="ECO:0000256" key="2">
    <source>
        <dbReference type="ARBA" id="ARBA00022692"/>
    </source>
</evidence>
<dbReference type="InterPro" id="IPR011701">
    <property type="entry name" value="MFS"/>
</dbReference>
<feature type="region of interest" description="Disordered" evidence="5">
    <location>
        <begin position="1"/>
        <end position="35"/>
    </location>
</feature>
<feature type="transmembrane region" description="Helical" evidence="6">
    <location>
        <begin position="135"/>
        <end position="157"/>
    </location>
</feature>
<dbReference type="PANTHER" id="PTHR23502">
    <property type="entry name" value="MAJOR FACILITATOR SUPERFAMILY"/>
    <property type="match status" value="1"/>
</dbReference>
<comment type="subcellular location">
    <subcellularLocation>
        <location evidence="1">Membrane</location>
        <topology evidence="1">Multi-pass membrane protein</topology>
    </subcellularLocation>
</comment>
<dbReference type="GO" id="GO:0005886">
    <property type="term" value="C:plasma membrane"/>
    <property type="evidence" value="ECO:0007669"/>
    <property type="project" value="TreeGrafter"/>
</dbReference>
<feature type="transmembrane region" description="Helical" evidence="6">
    <location>
        <begin position="42"/>
        <end position="59"/>
    </location>
</feature>
<reference evidence="8" key="1">
    <citation type="submission" date="2014-07" db="EMBL/GenBank/DDBJ databases">
        <title>Draft genome sequence of the yeast Pseudozyma antarctica JCM 10317 known as a producer of lipase B which used in a wide range of industrial applications.</title>
        <authorList>
            <person name="Morita T."/>
            <person name="Saika A."/>
            <person name="Koike H."/>
        </authorList>
    </citation>
    <scope>NUCLEOTIDE SEQUENCE</scope>
    <source>
        <strain evidence="8">JCM 10317</strain>
    </source>
</reference>
<dbReference type="Pfam" id="PF07690">
    <property type="entry name" value="MFS_1"/>
    <property type="match status" value="1"/>
</dbReference>
<evidence type="ECO:0000259" key="7">
    <source>
        <dbReference type="PROSITE" id="PS50850"/>
    </source>
</evidence>
<evidence type="ECO:0000256" key="3">
    <source>
        <dbReference type="ARBA" id="ARBA00022989"/>
    </source>
</evidence>
<dbReference type="SUPFAM" id="SSF103473">
    <property type="entry name" value="MFS general substrate transporter"/>
    <property type="match status" value="1"/>
</dbReference>
<evidence type="ECO:0000313" key="9">
    <source>
        <dbReference type="Proteomes" id="UP000053758"/>
    </source>
</evidence>
<evidence type="ECO:0000256" key="6">
    <source>
        <dbReference type="SAM" id="Phobius"/>
    </source>
</evidence>
<feature type="transmembrane region" description="Helical" evidence="6">
    <location>
        <begin position="198"/>
        <end position="221"/>
    </location>
</feature>
<evidence type="ECO:0000256" key="4">
    <source>
        <dbReference type="ARBA" id="ARBA00023136"/>
    </source>
</evidence>
<dbReference type="Gene3D" id="1.20.1250.20">
    <property type="entry name" value="MFS general substrate transporter like domains"/>
    <property type="match status" value="1"/>
</dbReference>
<feature type="transmembrane region" description="Helical" evidence="6">
    <location>
        <begin position="392"/>
        <end position="418"/>
    </location>
</feature>
<organism evidence="8">
    <name type="scientific">Pseudozyma antarctica</name>
    <name type="common">Yeast</name>
    <name type="synonym">Candida antarctica</name>
    <dbReference type="NCBI Taxonomy" id="84753"/>
    <lineage>
        <taxon>Eukaryota</taxon>
        <taxon>Fungi</taxon>
        <taxon>Dikarya</taxon>
        <taxon>Basidiomycota</taxon>
        <taxon>Ustilaginomycotina</taxon>
        <taxon>Ustilaginomycetes</taxon>
        <taxon>Ustilaginales</taxon>
        <taxon>Ustilaginaceae</taxon>
        <taxon>Moesziomyces</taxon>
    </lineage>
</organism>
<evidence type="ECO:0000256" key="5">
    <source>
        <dbReference type="SAM" id="MobiDB-lite"/>
    </source>
</evidence>
<accession>A0A081CKF2</accession>
<protein>
    <submittedName>
        <fullName evidence="8">MFS general substrate transporter</fullName>
    </submittedName>
</protein>
<feature type="transmembrane region" description="Helical" evidence="6">
    <location>
        <begin position="461"/>
        <end position="484"/>
    </location>
</feature>
<dbReference type="GeneID" id="26306202"/>
<dbReference type="AlphaFoldDB" id="A0A081CKF2"/>
<dbReference type="EMBL" id="DF830083">
    <property type="protein sequence ID" value="GAK67148.1"/>
    <property type="molecule type" value="Genomic_DNA"/>
</dbReference>
<dbReference type="InterPro" id="IPR020846">
    <property type="entry name" value="MFS_dom"/>
</dbReference>
<feature type="transmembrane region" description="Helical" evidence="6">
    <location>
        <begin position="430"/>
        <end position="449"/>
    </location>
</feature>
<feature type="domain" description="Major facilitator superfamily (MFS) profile" evidence="7">
    <location>
        <begin position="44"/>
        <end position="485"/>
    </location>
</feature>
<dbReference type="InterPro" id="IPR036259">
    <property type="entry name" value="MFS_trans_sf"/>
</dbReference>
<name>A0A081CKF2_PSEA2</name>
<proteinExistence type="predicted"/>
<evidence type="ECO:0000256" key="1">
    <source>
        <dbReference type="ARBA" id="ARBA00004141"/>
    </source>
</evidence>
<evidence type="ECO:0000313" key="8">
    <source>
        <dbReference type="EMBL" id="GAK67148.1"/>
    </source>
</evidence>
<feature type="transmembrane region" description="Helical" evidence="6">
    <location>
        <begin position="169"/>
        <end position="191"/>
    </location>
</feature>
<keyword evidence="9" id="KW-1185">Reference proteome</keyword>
<feature type="transmembrane region" description="Helical" evidence="6">
    <location>
        <begin position="110"/>
        <end position="128"/>
    </location>
</feature>
<feature type="transmembrane region" description="Helical" evidence="6">
    <location>
        <begin position="269"/>
        <end position="290"/>
    </location>
</feature>
<feature type="transmembrane region" description="Helical" evidence="6">
    <location>
        <begin position="367"/>
        <end position="386"/>
    </location>
</feature>
<keyword evidence="4 6" id="KW-0472">Membrane</keyword>
<sequence>MLEPLSPAQCSSDTSRITIDEAIPRRPPSDSDPTTWSPCRKWLYTLLVGLTMFNGSFASTAPNGAGEHIVRHFALTDEEFVLVSTSFVGGCVAGPIVWAPLSEVYGRRVINLASMMLYALINIGCALAPNKAVLFVCRLLAGTFASSAFSNAAAVVTDLFAPKDRSNPMIIASLAPLLGPSVGPLFGAAVTSRLPWPFVFWLFGALGLVLEVALLCLPETYLPVIMNRGNAQSSEKANRSFMRKVLSFCIVVLGRPINMMLREPIIMCATFYLSFFFALMYIFFASWPLIFGPPGIYGLDAVHSEQALSVNLVVRVANLIPTTEPAGFTFLPLALGGVLAALVMPFCDRFYLQRFRSARSHAPEARLLSTFLVSPLVAAGLLWAGWLGRTSIPYTITMLAGLPIGAAMTLVFQGWVGYLGDCYRLYSSSAIAATVIGRSVSGATIPLATHQMHEKLGGVCYLYTMLAGLALLTTPAPFLIFHYGERLRSRSMYRTPGCS</sequence>
<dbReference type="GO" id="GO:0022857">
    <property type="term" value="F:transmembrane transporter activity"/>
    <property type="evidence" value="ECO:0007669"/>
    <property type="project" value="InterPro"/>
</dbReference>
<dbReference type="RefSeq" id="XP_014654801.1">
    <property type="nucleotide sequence ID" value="XM_014799315.1"/>
</dbReference>
<feature type="transmembrane region" description="Helical" evidence="6">
    <location>
        <begin position="80"/>
        <end position="98"/>
    </location>
</feature>
<feature type="compositionally biased region" description="Basic and acidic residues" evidence="5">
    <location>
        <begin position="18"/>
        <end position="29"/>
    </location>
</feature>
<keyword evidence="3 6" id="KW-1133">Transmembrane helix</keyword>